<sequence length="79" mass="8896">MARHAEIPVGCWPAVLRDEHAAAYVDEKTVEAFLSRVGTIWPKPFIETGTGKGRFRAWRKIDLDKATGGNVESEQWEVL</sequence>
<gene>
    <name evidence="1" type="ORF">A4U53_09175</name>
</gene>
<reference evidence="1" key="1">
    <citation type="submission" date="2016-04" db="EMBL/GenBank/DDBJ databases">
        <title>Fast-growing isolate from the root nodules of Vavilovia formosa.</title>
        <authorList>
            <person name="Kimeklis A."/>
            <person name="Safronova V."/>
            <person name="Belimov A."/>
            <person name="Andronov E."/>
        </authorList>
    </citation>
    <scope>NUCLEOTIDE SEQUENCE [LARGE SCALE GENOMIC DNA]</scope>
    <source>
        <strain evidence="1">Vaf-46</strain>
    </source>
</reference>
<comment type="caution">
    <text evidence="1">The sequence shown here is derived from an EMBL/GenBank/DDBJ whole genome shotgun (WGS) entry which is preliminary data.</text>
</comment>
<protein>
    <submittedName>
        <fullName evidence="1">Uncharacterized protein</fullName>
    </submittedName>
</protein>
<proteinExistence type="predicted"/>
<dbReference type="AlphaFoldDB" id="A0A179B988"/>
<accession>A0A179B988</accession>
<evidence type="ECO:0000313" key="1">
    <source>
        <dbReference type="EMBL" id="OAP88256.1"/>
    </source>
</evidence>
<organism evidence="1">
    <name type="scientific">Rhizobium leguminosarum</name>
    <dbReference type="NCBI Taxonomy" id="384"/>
    <lineage>
        <taxon>Bacteria</taxon>
        <taxon>Pseudomonadati</taxon>
        <taxon>Pseudomonadota</taxon>
        <taxon>Alphaproteobacteria</taxon>
        <taxon>Hyphomicrobiales</taxon>
        <taxon>Rhizobiaceae</taxon>
        <taxon>Rhizobium/Agrobacterium group</taxon>
        <taxon>Rhizobium</taxon>
    </lineage>
</organism>
<dbReference type="EMBL" id="LWBS01000461">
    <property type="protein sequence ID" value="OAP88256.1"/>
    <property type="molecule type" value="Genomic_DNA"/>
</dbReference>
<name>A0A179B988_RHILE</name>